<evidence type="ECO:0000313" key="3">
    <source>
        <dbReference type="Proteomes" id="UP001208570"/>
    </source>
</evidence>
<feature type="coiled-coil region" evidence="1">
    <location>
        <begin position="89"/>
        <end position="154"/>
    </location>
</feature>
<comment type="caution">
    <text evidence="2">The sequence shown here is derived from an EMBL/GenBank/DDBJ whole genome shotgun (WGS) entry which is preliminary data.</text>
</comment>
<dbReference type="Proteomes" id="UP001208570">
    <property type="component" value="Unassembled WGS sequence"/>
</dbReference>
<organism evidence="2 3">
    <name type="scientific">Paralvinella palmiformis</name>
    <dbReference type="NCBI Taxonomy" id="53620"/>
    <lineage>
        <taxon>Eukaryota</taxon>
        <taxon>Metazoa</taxon>
        <taxon>Spiralia</taxon>
        <taxon>Lophotrochozoa</taxon>
        <taxon>Annelida</taxon>
        <taxon>Polychaeta</taxon>
        <taxon>Sedentaria</taxon>
        <taxon>Canalipalpata</taxon>
        <taxon>Terebellida</taxon>
        <taxon>Terebelliformia</taxon>
        <taxon>Alvinellidae</taxon>
        <taxon>Paralvinella</taxon>
    </lineage>
</organism>
<dbReference type="EMBL" id="JAODUP010001377">
    <property type="protein sequence ID" value="KAK2140368.1"/>
    <property type="molecule type" value="Genomic_DNA"/>
</dbReference>
<evidence type="ECO:0008006" key="4">
    <source>
        <dbReference type="Google" id="ProtNLM"/>
    </source>
</evidence>
<evidence type="ECO:0000256" key="1">
    <source>
        <dbReference type="SAM" id="Coils"/>
    </source>
</evidence>
<keyword evidence="1" id="KW-0175">Coiled coil</keyword>
<sequence>MRMASEEAARLLKQFYLLQQERVETYKLFDQGHEAYLSGAPSYNFPMYRQLVHEVTQAFKKISDEIISIDHRLEVEHGKIEVADFIKKIQEDEKTKLELTAKLQLAKQNMLDNPDEESHQVEVEELKQRLRNTVERINEHLDELKYEAEDLLQL</sequence>
<dbReference type="Pfam" id="PF14966">
    <property type="entry name" value="DNA_repr_REX1B"/>
    <property type="match status" value="1"/>
</dbReference>
<reference evidence="2" key="1">
    <citation type="journal article" date="2023" name="Mol. Biol. Evol.">
        <title>Third-Generation Sequencing Reveals the Adaptive Role of the Epigenome in Three Deep-Sea Polychaetes.</title>
        <authorList>
            <person name="Perez M."/>
            <person name="Aroh O."/>
            <person name="Sun Y."/>
            <person name="Lan Y."/>
            <person name="Juniper S.K."/>
            <person name="Young C.R."/>
            <person name="Angers B."/>
            <person name="Qian P.Y."/>
        </authorList>
    </citation>
    <scope>NUCLEOTIDE SEQUENCE</scope>
    <source>
        <strain evidence="2">P08H-3</strain>
    </source>
</reference>
<accession>A0AAD9IU35</accession>
<proteinExistence type="predicted"/>
<dbReference type="InterPro" id="IPR039491">
    <property type="entry name" value="REX1-B"/>
</dbReference>
<keyword evidence="3" id="KW-1185">Reference proteome</keyword>
<name>A0AAD9IU35_9ANNE</name>
<dbReference type="AlphaFoldDB" id="A0AAD9IU35"/>
<dbReference type="PANTHER" id="PTHR28309">
    <property type="entry name" value="REQUIRED FOR EXCISION 1-B DOMAIN-CONTAINING PROTEIN"/>
    <property type="match status" value="1"/>
</dbReference>
<gene>
    <name evidence="2" type="ORF">LSH36_1377g00006</name>
</gene>
<evidence type="ECO:0000313" key="2">
    <source>
        <dbReference type="EMBL" id="KAK2140368.1"/>
    </source>
</evidence>
<dbReference type="PANTHER" id="PTHR28309:SF1">
    <property type="entry name" value="REQUIRED FOR EXCISION 1-B DOMAIN-CONTAINING PROTEIN"/>
    <property type="match status" value="1"/>
</dbReference>
<protein>
    <recommendedName>
        <fullName evidence="4">Required for excision 1-B domain-containing protein</fullName>
    </recommendedName>
</protein>